<sequence length="582" mass="64661">MAEAAKRYAVVTGANKGIGYGICKKLGLNGIVVVLTARNEKRGLEAVERLKEFGLSEFVVFHQLDVTDPSSVTSLAQFIKTRFGKLDILVSVTVVNNAGVPGGIVNAENYLRRKRGEKLDWNLIVYQNYELAKECVETDFFGAERVTEALLPLLQLSTSPRIVNISGQIGLLKHIPNEWARGVLNDIENLTNEKLYEVFREFLKDYREGSLESKNWPLVVSGVTMAKAGINAYTRMLAMKFPHFCINCICPGSVKTDINHNQGLLSIDEGVENPVRLALLPDDANIINMGEEAQRYAVVTGANKGIGYGICKKLALNGIMVVLTARNEKRGLEAVERLKEFGLSEVLVFHQLDVTDPPSVAALAQFIKTRFGRLDILVNNAGVPGGLVNGENVLRKKRGEISDWNIIVPQNYELAEECVEINFFGAERVTEALLPLLQRSTSPRIVNVSSRRGVLKNIPNEWARGVLSDINNLTNKKLHAVLREFLNDYKEGSLESKNWPPVLSGYTMSKTALNSYTRMLAKKFPRFRINCLCPDFVKTDLNQNVGFLTIDEGAECPVRLALLPDNGPSGLFFLKNEVLSFF</sequence>
<dbReference type="AlphaFoldDB" id="A0A4D6MPS2"/>
<keyword evidence="5" id="KW-1185">Reference proteome</keyword>
<keyword evidence="3" id="KW-0560">Oxidoreductase</keyword>
<dbReference type="PANTHER" id="PTHR43490:SF94">
    <property type="entry name" value="SHORT CHAIN DEHYDROGENASE_REDUCTASE"/>
    <property type="match status" value="1"/>
</dbReference>
<dbReference type="GO" id="GO:0016616">
    <property type="term" value="F:oxidoreductase activity, acting on the CH-OH group of donors, NAD or NADP as acceptor"/>
    <property type="evidence" value="ECO:0007669"/>
    <property type="project" value="InterPro"/>
</dbReference>
<dbReference type="PRINTS" id="PR00080">
    <property type="entry name" value="SDRFAMILY"/>
</dbReference>
<dbReference type="InterPro" id="IPR020904">
    <property type="entry name" value="Sc_DH/Rdtase_CS"/>
</dbReference>
<dbReference type="Pfam" id="PF00106">
    <property type="entry name" value="adh_short"/>
    <property type="match status" value="2"/>
</dbReference>
<organism evidence="4 5">
    <name type="scientific">Vigna unguiculata</name>
    <name type="common">Cowpea</name>
    <dbReference type="NCBI Taxonomy" id="3917"/>
    <lineage>
        <taxon>Eukaryota</taxon>
        <taxon>Viridiplantae</taxon>
        <taxon>Streptophyta</taxon>
        <taxon>Embryophyta</taxon>
        <taxon>Tracheophyta</taxon>
        <taxon>Spermatophyta</taxon>
        <taxon>Magnoliopsida</taxon>
        <taxon>eudicotyledons</taxon>
        <taxon>Gunneridae</taxon>
        <taxon>Pentapetalae</taxon>
        <taxon>rosids</taxon>
        <taxon>fabids</taxon>
        <taxon>Fabales</taxon>
        <taxon>Fabaceae</taxon>
        <taxon>Papilionoideae</taxon>
        <taxon>50 kb inversion clade</taxon>
        <taxon>NPAAA clade</taxon>
        <taxon>indigoferoid/millettioid clade</taxon>
        <taxon>Phaseoleae</taxon>
        <taxon>Vigna</taxon>
    </lineage>
</organism>
<dbReference type="EMBL" id="CP039352">
    <property type="protein sequence ID" value="QCE02774.1"/>
    <property type="molecule type" value="Genomic_DNA"/>
</dbReference>
<comment type="similarity">
    <text evidence="1">Belongs to the short-chain dehydrogenases/reductases (SDR) family.</text>
</comment>
<name>A0A4D6MPS2_VIGUN</name>
<dbReference type="SUPFAM" id="SSF51735">
    <property type="entry name" value="NAD(P)-binding Rossmann-fold domains"/>
    <property type="match status" value="2"/>
</dbReference>
<gene>
    <name evidence="4" type="ORF">DEO72_LG8g789</name>
</gene>
<dbReference type="PROSITE" id="PS00061">
    <property type="entry name" value="ADH_SHORT"/>
    <property type="match status" value="1"/>
</dbReference>
<dbReference type="CDD" id="cd05324">
    <property type="entry name" value="carb_red_PTCR-like_SDR_c"/>
    <property type="match status" value="1"/>
</dbReference>
<dbReference type="Proteomes" id="UP000501690">
    <property type="component" value="Linkage Group LG8"/>
</dbReference>
<evidence type="ECO:0000256" key="2">
    <source>
        <dbReference type="ARBA" id="ARBA00022857"/>
    </source>
</evidence>
<evidence type="ECO:0000313" key="4">
    <source>
        <dbReference type="EMBL" id="QCE02774.1"/>
    </source>
</evidence>
<dbReference type="GO" id="GO:0016020">
    <property type="term" value="C:membrane"/>
    <property type="evidence" value="ECO:0007669"/>
    <property type="project" value="TreeGrafter"/>
</dbReference>
<dbReference type="PANTHER" id="PTHR43490">
    <property type="entry name" value="(+)-NEOMENTHOL DEHYDROGENASE"/>
    <property type="match status" value="1"/>
</dbReference>
<dbReference type="Gene3D" id="3.40.50.720">
    <property type="entry name" value="NAD(P)-binding Rossmann-like Domain"/>
    <property type="match status" value="2"/>
</dbReference>
<evidence type="ECO:0000313" key="5">
    <source>
        <dbReference type="Proteomes" id="UP000501690"/>
    </source>
</evidence>
<dbReference type="FunFam" id="3.40.50.720:FF:000312">
    <property type="entry name" value="(+)-neomenthol dehydrogenase"/>
    <property type="match status" value="1"/>
</dbReference>
<evidence type="ECO:0000256" key="3">
    <source>
        <dbReference type="ARBA" id="ARBA00023002"/>
    </source>
</evidence>
<evidence type="ECO:0000256" key="1">
    <source>
        <dbReference type="ARBA" id="ARBA00006484"/>
    </source>
</evidence>
<dbReference type="InterPro" id="IPR036291">
    <property type="entry name" value="NAD(P)-bd_dom_sf"/>
</dbReference>
<accession>A0A4D6MPS2</accession>
<dbReference type="InterPro" id="IPR002347">
    <property type="entry name" value="SDR_fam"/>
</dbReference>
<reference evidence="4 5" key="1">
    <citation type="submission" date="2019-04" db="EMBL/GenBank/DDBJ databases">
        <title>An improved genome assembly and genetic linkage map for asparagus bean, Vigna unguiculata ssp. sesquipedialis.</title>
        <authorList>
            <person name="Xia Q."/>
            <person name="Zhang R."/>
            <person name="Dong Y."/>
        </authorList>
    </citation>
    <scope>NUCLEOTIDE SEQUENCE [LARGE SCALE GENOMIC DNA]</scope>
    <source>
        <tissue evidence="4">Leaf</tissue>
    </source>
</reference>
<dbReference type="InterPro" id="IPR045313">
    <property type="entry name" value="CBR1-like"/>
</dbReference>
<protein>
    <submittedName>
        <fullName evidence="4">Short-chain dehydrogenase/reductase</fullName>
    </submittedName>
</protein>
<proteinExistence type="inferred from homology"/>
<dbReference type="PRINTS" id="PR00081">
    <property type="entry name" value="GDHRDH"/>
</dbReference>
<keyword evidence="2" id="KW-0521">NADP</keyword>